<name>A0ABX8ZRU1_9SPHN</name>
<proteinExistence type="predicted"/>
<sequence>MPSQKTTVIEHLFDLHWDQNTQQLRKSLMSLDDVADGIRACRSKGVTLSDRNPANFLKDILRGGNASQNWPASVAAKRYTAVQRTGAGECFEFIPYLSGQTEPFPEEFPVRPDANRYPIQSTSIPLITKSLGRSDETWHIQVAVQLRVVETHFAVAGAFNILELAHLQSGIKLRSTEIDALFLGKTGSEKDPQPVLVTCEAKQAADPLIPSQIINQVQAAFAANEDVDVTIPIGLRTMRGIGFYVVEFEAVKRSDAGSLTQLTFASDSILELRPSVKGV</sequence>
<reference evidence="1 2" key="1">
    <citation type="submission" date="2021-08" db="EMBL/GenBank/DDBJ databases">
        <title>Comparative Genomics Analysis of the Genus Qipengyuania Reveals Extensive Genetic Diversity and Metabolic Versatility, Including the Description of Fifteen Novel Species.</title>
        <authorList>
            <person name="Liu Y."/>
        </authorList>
    </citation>
    <scope>NUCLEOTIDE SEQUENCE [LARGE SCALE GENOMIC DNA]</scope>
    <source>
        <strain evidence="1 2">1NDH13</strain>
    </source>
</reference>
<dbReference type="Proteomes" id="UP000824281">
    <property type="component" value="Chromosome"/>
</dbReference>
<gene>
    <name evidence="1" type="ORF">K3148_00320</name>
</gene>
<evidence type="ECO:0008006" key="3">
    <source>
        <dbReference type="Google" id="ProtNLM"/>
    </source>
</evidence>
<accession>A0ABX8ZRU1</accession>
<evidence type="ECO:0000313" key="1">
    <source>
        <dbReference type="EMBL" id="QZD89898.1"/>
    </source>
</evidence>
<keyword evidence="2" id="KW-1185">Reference proteome</keyword>
<evidence type="ECO:0000313" key="2">
    <source>
        <dbReference type="Proteomes" id="UP000824281"/>
    </source>
</evidence>
<dbReference type="EMBL" id="CP081295">
    <property type="protein sequence ID" value="QZD89898.1"/>
    <property type="molecule type" value="Genomic_DNA"/>
</dbReference>
<dbReference type="RefSeq" id="WP_221425375.1">
    <property type="nucleotide sequence ID" value="NZ_CP081295.1"/>
</dbReference>
<organism evidence="1 2">
    <name type="scientific">Qipengyuania aurantiaca</name>
    <dbReference type="NCBI Taxonomy" id="2867233"/>
    <lineage>
        <taxon>Bacteria</taxon>
        <taxon>Pseudomonadati</taxon>
        <taxon>Pseudomonadota</taxon>
        <taxon>Alphaproteobacteria</taxon>
        <taxon>Sphingomonadales</taxon>
        <taxon>Erythrobacteraceae</taxon>
        <taxon>Qipengyuania</taxon>
    </lineage>
</organism>
<protein>
    <recommendedName>
        <fullName evidence="3">Endonuclease</fullName>
    </recommendedName>
</protein>